<organism evidence="1 2">
    <name type="scientific">Candidatus Woesebacteria bacterium GW2011_GWA1_37_7</name>
    <dbReference type="NCBI Taxonomy" id="1618545"/>
    <lineage>
        <taxon>Bacteria</taxon>
        <taxon>Candidatus Woeseibacteriota</taxon>
    </lineage>
</organism>
<comment type="caution">
    <text evidence="1">The sequence shown here is derived from an EMBL/GenBank/DDBJ whole genome shotgun (WGS) entry which is preliminary data.</text>
</comment>
<dbReference type="Proteomes" id="UP000034591">
    <property type="component" value="Unassembled WGS sequence"/>
</dbReference>
<proteinExistence type="predicted"/>
<dbReference type="STRING" id="1618545.US53_C0051G0004"/>
<evidence type="ECO:0000313" key="1">
    <source>
        <dbReference type="EMBL" id="KKQ36454.1"/>
    </source>
</evidence>
<protein>
    <submittedName>
        <fullName evidence="1">Uncharacterized protein</fullName>
    </submittedName>
</protein>
<dbReference type="EMBL" id="LBTI01000051">
    <property type="protein sequence ID" value="KKQ36454.1"/>
    <property type="molecule type" value="Genomic_DNA"/>
</dbReference>
<accession>A0A0G0JI36</accession>
<reference evidence="1 2" key="1">
    <citation type="journal article" date="2015" name="Nature">
        <title>rRNA introns, odd ribosomes, and small enigmatic genomes across a large radiation of phyla.</title>
        <authorList>
            <person name="Brown C.T."/>
            <person name="Hug L.A."/>
            <person name="Thomas B.C."/>
            <person name="Sharon I."/>
            <person name="Castelle C.J."/>
            <person name="Singh A."/>
            <person name="Wilkins M.J."/>
            <person name="Williams K.H."/>
            <person name="Banfield J.F."/>
        </authorList>
    </citation>
    <scope>NUCLEOTIDE SEQUENCE [LARGE SCALE GENOMIC DNA]</scope>
</reference>
<sequence length="39" mass="4434">MATLKEIDDFLGKLAEERSKHPIGKKRGFDLRVAQGQYS</sequence>
<evidence type="ECO:0000313" key="2">
    <source>
        <dbReference type="Proteomes" id="UP000034591"/>
    </source>
</evidence>
<gene>
    <name evidence="1" type="ORF">US53_C0051G0004</name>
</gene>
<dbReference type="AlphaFoldDB" id="A0A0G0JI36"/>
<name>A0A0G0JI36_9BACT</name>